<keyword evidence="5" id="KW-1185">Reference proteome</keyword>
<evidence type="ECO:0000313" key="4">
    <source>
        <dbReference type="EMBL" id="TQM66111.1"/>
    </source>
</evidence>
<sequence>MADSSFDVVSKVDKMEADNALNQAKKEVEQRYDFKGVGASIDWSGDKILIKASTEERAVAVLDVFQTKLIKRGISLKSLDSGEPFASGKEFRIESTLKEGIDQENAKKLNKLIRDEGPKGVKSQIQGDELRVSSKSRDDLQATMALLKGSDVEVDLQFVNFR</sequence>
<dbReference type="OrthoDB" id="9801447at2"/>
<evidence type="ECO:0000256" key="1">
    <source>
        <dbReference type="ARBA" id="ARBA00022741"/>
    </source>
</evidence>
<dbReference type="Gene3D" id="3.30.70.990">
    <property type="entry name" value="YajQ-like, domain 2"/>
    <property type="match status" value="1"/>
</dbReference>
<dbReference type="InterPro" id="IPR035571">
    <property type="entry name" value="UPF0234-like_C"/>
</dbReference>
<dbReference type="Gene3D" id="3.30.70.860">
    <property type="match status" value="1"/>
</dbReference>
<dbReference type="InterPro" id="IPR036183">
    <property type="entry name" value="YajQ-like_sf"/>
</dbReference>
<organism evidence="4 5">
    <name type="scientific">Klugiella xanthotipulae</name>
    <dbReference type="NCBI Taxonomy" id="244735"/>
    <lineage>
        <taxon>Bacteria</taxon>
        <taxon>Bacillati</taxon>
        <taxon>Actinomycetota</taxon>
        <taxon>Actinomycetes</taxon>
        <taxon>Micrococcales</taxon>
        <taxon>Microbacteriaceae</taxon>
        <taxon>Klugiella</taxon>
    </lineage>
</organism>
<dbReference type="CDD" id="cd11740">
    <property type="entry name" value="YajQ_like"/>
    <property type="match status" value="1"/>
</dbReference>
<dbReference type="Proteomes" id="UP000318331">
    <property type="component" value="Unassembled WGS sequence"/>
</dbReference>
<keyword evidence="1 3" id="KW-0547">Nucleotide-binding</keyword>
<dbReference type="GO" id="GO:0000166">
    <property type="term" value="F:nucleotide binding"/>
    <property type="evidence" value="ECO:0007669"/>
    <property type="project" value="UniProtKB-UniRule"/>
</dbReference>
<dbReference type="RefSeq" id="WP_141916188.1">
    <property type="nucleotide sequence ID" value="NZ_BAAAYS010000027.1"/>
</dbReference>
<dbReference type="SUPFAM" id="SSF89963">
    <property type="entry name" value="YajQ-like"/>
    <property type="match status" value="2"/>
</dbReference>
<evidence type="ECO:0000313" key="5">
    <source>
        <dbReference type="Proteomes" id="UP000318331"/>
    </source>
</evidence>
<protein>
    <recommendedName>
        <fullName evidence="3">Nucleotide-binding protein FB466_0938</fullName>
    </recommendedName>
</protein>
<dbReference type="AlphaFoldDB" id="A0A543I6E2"/>
<dbReference type="PANTHER" id="PTHR30476:SF0">
    <property type="entry name" value="UPF0234 PROTEIN YAJQ"/>
    <property type="match status" value="1"/>
</dbReference>
<gene>
    <name evidence="4" type="ORF">FB466_0938</name>
</gene>
<accession>A0A543I6E2</accession>
<dbReference type="HAMAP" id="MF_00632">
    <property type="entry name" value="UPF0234"/>
    <property type="match status" value="1"/>
</dbReference>
<dbReference type="EMBL" id="VFPN01000001">
    <property type="protein sequence ID" value="TQM66111.1"/>
    <property type="molecule type" value="Genomic_DNA"/>
</dbReference>
<reference evidence="4 5" key="1">
    <citation type="submission" date="2019-06" db="EMBL/GenBank/DDBJ databases">
        <title>Sequencing the genomes of 1000 actinobacteria strains.</title>
        <authorList>
            <person name="Klenk H.-P."/>
        </authorList>
    </citation>
    <scope>NUCLEOTIDE SEQUENCE [LARGE SCALE GENOMIC DNA]</scope>
    <source>
        <strain evidence="4 5">DSM 18031</strain>
    </source>
</reference>
<dbReference type="NCBIfam" id="NF003819">
    <property type="entry name" value="PRK05412.1"/>
    <property type="match status" value="1"/>
</dbReference>
<evidence type="ECO:0000256" key="3">
    <source>
        <dbReference type="HAMAP-Rule" id="MF_00632"/>
    </source>
</evidence>
<dbReference type="FunFam" id="3.30.70.860:FF:000004">
    <property type="entry name" value="UPF0234 protein AWC22_11905"/>
    <property type="match status" value="1"/>
</dbReference>
<proteinExistence type="inferred from homology"/>
<comment type="function">
    <text evidence="3">Nucleotide-binding protein.</text>
</comment>
<dbReference type="InterPro" id="IPR035570">
    <property type="entry name" value="UPF0234_N"/>
</dbReference>
<evidence type="ECO:0000256" key="2">
    <source>
        <dbReference type="ARBA" id="ARBA00093450"/>
    </source>
</evidence>
<comment type="similarity">
    <text evidence="2 3">Belongs to the YajQ family.</text>
</comment>
<dbReference type="InterPro" id="IPR007551">
    <property type="entry name" value="YajQ/Smlt4090-like"/>
</dbReference>
<comment type="caution">
    <text evidence="4">The sequence shown here is derived from an EMBL/GenBank/DDBJ whole genome shotgun (WGS) entry which is preliminary data.</text>
</comment>
<name>A0A543I6E2_9MICO</name>
<dbReference type="GO" id="GO:0005829">
    <property type="term" value="C:cytosol"/>
    <property type="evidence" value="ECO:0007669"/>
    <property type="project" value="TreeGrafter"/>
</dbReference>
<dbReference type="Pfam" id="PF04461">
    <property type="entry name" value="YajQ"/>
    <property type="match status" value="1"/>
</dbReference>
<dbReference type="PANTHER" id="PTHR30476">
    <property type="entry name" value="UPF0234 PROTEIN YAJQ"/>
    <property type="match status" value="1"/>
</dbReference>